<feature type="region of interest" description="Disordered" evidence="1">
    <location>
        <begin position="1"/>
        <end position="35"/>
    </location>
</feature>
<dbReference type="AlphaFoldDB" id="A0A7G6T4F9"/>
<dbReference type="Proteomes" id="UP000515465">
    <property type="component" value="Plasmid p_2"/>
</dbReference>
<keyword evidence="2" id="KW-0614">Plasmid</keyword>
<proteinExistence type="predicted"/>
<evidence type="ECO:0000313" key="2">
    <source>
        <dbReference type="EMBL" id="QND61641.1"/>
    </source>
</evidence>
<geneLocation type="plasmid" evidence="2 3">
    <name>p_2</name>
</geneLocation>
<evidence type="ECO:0000256" key="1">
    <source>
        <dbReference type="SAM" id="MobiDB-lite"/>
    </source>
</evidence>
<sequence>MDRHSKRTRAAGSSSRDGRRAEERRNNLDLPGGPLTNVAERLVTANPRDTARDLGSFKSAERQARRAVQGVAPGQESDLSRFDRRNNQLGRSANDLVDRLTAGLGFNSDEVALFQVRAASNVGHFLGPQKQTALVNRIGNMDPMEQALGVMFVAKDFGKFNERNKSRIFEQAMELAAHPGQDLMVKATAQNAIVAVYHELDANQQAQASSLPDLHGLLQNMPRPQRAAGERTSNLDGHITSIETSVRDTVGPQTSHGQLLQGGNVAQSISDAYDHAREDLIASSRSRDRTNLGR</sequence>
<organism evidence="2 3">
    <name type="scientific">Mesorhizobium huakuii</name>
    <dbReference type="NCBI Taxonomy" id="28104"/>
    <lineage>
        <taxon>Bacteria</taxon>
        <taxon>Pseudomonadati</taxon>
        <taxon>Pseudomonadota</taxon>
        <taxon>Alphaproteobacteria</taxon>
        <taxon>Hyphomicrobiales</taxon>
        <taxon>Phyllobacteriaceae</taxon>
        <taxon>Mesorhizobium</taxon>
    </lineage>
</organism>
<dbReference type="EMBL" id="CP050297">
    <property type="protein sequence ID" value="QND61641.1"/>
    <property type="molecule type" value="Genomic_DNA"/>
</dbReference>
<reference evidence="3" key="1">
    <citation type="journal article" date="2020" name="Mol. Plant Microbe">
        <title>Rhizobial microsymbionts of the narrowly endemic Oxytropis species growing in Kamchatka are characterized by significant genetic diversity and possess a set of genes that are associated with T3SS and T6SS secretion systems and can affect the development of symbiosis.</title>
        <authorList>
            <person name="Safronova V."/>
            <person name="Guro P."/>
            <person name="Sazanova A."/>
            <person name="Kuznetsova I."/>
            <person name="Belimov A."/>
            <person name="Yakubov V."/>
            <person name="Chirak E."/>
            <person name="Afonin A."/>
            <person name="Gogolev Y."/>
            <person name="Andronov E."/>
            <person name="Tikhonovich I."/>
        </authorList>
    </citation>
    <scope>NUCLEOTIDE SEQUENCE [LARGE SCALE GENOMIC DNA]</scope>
    <source>
        <strain evidence="3">583</strain>
        <plasmid evidence="3">p_2</plasmid>
    </source>
</reference>
<evidence type="ECO:0000313" key="3">
    <source>
        <dbReference type="Proteomes" id="UP000515465"/>
    </source>
</evidence>
<feature type="region of interest" description="Disordered" evidence="1">
    <location>
        <begin position="47"/>
        <end position="79"/>
    </location>
</feature>
<accession>A0A7G6T4F9</accession>
<name>A0A7G6T4F9_9HYPH</name>
<feature type="compositionally biased region" description="Basic and acidic residues" evidence="1">
    <location>
        <begin position="16"/>
        <end position="27"/>
    </location>
</feature>
<protein>
    <submittedName>
        <fullName evidence="2">Uncharacterized protein</fullName>
    </submittedName>
</protein>
<gene>
    <name evidence="2" type="ORF">HB778_35815</name>
</gene>